<gene>
    <name evidence="1" type="ORF">CPT_Menlow_088</name>
</gene>
<keyword evidence="2" id="KW-1185">Reference proteome</keyword>
<accession>A0A2H5BN88</accession>
<keyword evidence="1" id="KW-0378">Hydrolase</keyword>
<name>A0A2H5BN88_9CAUD</name>
<sequence>MACDRTPYVYRIVSIYGEIYIGSRTAKKCDPREFWVTYFTSSKVVHSLIDKFGYDYFNIEHIEIFNTTEDAYRTEQKRIKDIWGSEKLLNRHFQDDDKDIWLTTSLPAERNPMFGRTGDKHPLYGKVGAMKGKTGKEHPMFGRRFPGMNAGEKNYWYGKSSPMKGCVPWENPSAIKYGTVKMWLSADTAFCFWKEHNVGYSKLSQATNISEGVCSSMIARFKAGWNPLEDLDWIIFKRKQG</sequence>
<keyword evidence="1" id="KW-0540">Nuclease</keyword>
<dbReference type="GO" id="GO:0004519">
    <property type="term" value="F:endonuclease activity"/>
    <property type="evidence" value="ECO:0007669"/>
    <property type="project" value="UniProtKB-KW"/>
</dbReference>
<proteinExistence type="predicted"/>
<evidence type="ECO:0000313" key="1">
    <source>
        <dbReference type="EMBL" id="AUG87789.1"/>
    </source>
</evidence>
<dbReference type="Proteomes" id="UP000241701">
    <property type="component" value="Segment"/>
</dbReference>
<dbReference type="SUPFAM" id="SSF82771">
    <property type="entry name" value="GIY-YIG endonuclease"/>
    <property type="match status" value="1"/>
</dbReference>
<organism evidence="1 2">
    <name type="scientific">Klebsiella phage Menlow</name>
    <dbReference type="NCBI Taxonomy" id="2054273"/>
    <lineage>
        <taxon>Viruses</taxon>
        <taxon>Duplodnaviria</taxon>
        <taxon>Heunggongvirae</taxon>
        <taxon>Uroviricota</taxon>
        <taxon>Caudoviricetes</taxon>
        <taxon>Pantevenvirales</taxon>
        <taxon>Ackermannviridae</taxon>
        <taxon>Taipeivirus</taxon>
        <taxon>Taipeivirus menlow</taxon>
    </lineage>
</organism>
<evidence type="ECO:0000313" key="2">
    <source>
        <dbReference type="Proteomes" id="UP000241701"/>
    </source>
</evidence>
<reference evidence="2" key="1">
    <citation type="submission" date="2017-11" db="EMBL/GenBank/DDBJ databases">
        <title>Complete Genome of Klebsiella pneumoniae Myophage Menlow.</title>
        <authorList>
            <person name="Newkirk H.N."/>
            <person name="Lessor L."/>
            <person name="Liu M."/>
        </authorList>
    </citation>
    <scope>NUCLEOTIDE SEQUENCE [LARGE SCALE GENOMIC DNA]</scope>
</reference>
<keyword evidence="1" id="KW-0255">Endonuclease</keyword>
<protein>
    <submittedName>
        <fullName evidence="1">Endonuclease</fullName>
    </submittedName>
</protein>
<dbReference type="InterPro" id="IPR035901">
    <property type="entry name" value="GIY-YIG_endonuc_sf"/>
</dbReference>
<dbReference type="EMBL" id="MG428990">
    <property type="protein sequence ID" value="AUG87789.1"/>
    <property type="molecule type" value="Genomic_DNA"/>
</dbReference>